<feature type="transmembrane region" description="Helical" evidence="1">
    <location>
        <begin position="355"/>
        <end position="375"/>
    </location>
</feature>
<feature type="transmembrane region" description="Helical" evidence="1">
    <location>
        <begin position="173"/>
        <end position="191"/>
    </location>
</feature>
<dbReference type="OrthoDB" id="9780818at2"/>
<feature type="domain" description="VanZ-like" evidence="2">
    <location>
        <begin position="39"/>
        <end position="142"/>
    </location>
</feature>
<feature type="transmembrane region" description="Helical" evidence="1">
    <location>
        <begin position="96"/>
        <end position="113"/>
    </location>
</feature>
<protein>
    <submittedName>
        <fullName evidence="3">Membrane protein</fullName>
    </submittedName>
</protein>
<dbReference type="EMBL" id="JWJG01000028">
    <property type="protein sequence ID" value="KIF82997.1"/>
    <property type="molecule type" value="Genomic_DNA"/>
</dbReference>
<organism evidence="3 4">
    <name type="scientific">Noviherbaspirillum autotrophicum</name>
    <dbReference type="NCBI Taxonomy" id="709839"/>
    <lineage>
        <taxon>Bacteria</taxon>
        <taxon>Pseudomonadati</taxon>
        <taxon>Pseudomonadota</taxon>
        <taxon>Betaproteobacteria</taxon>
        <taxon>Burkholderiales</taxon>
        <taxon>Oxalobacteraceae</taxon>
        <taxon>Noviherbaspirillum</taxon>
    </lineage>
</organism>
<accession>A0A0C1YQX0</accession>
<dbReference type="Proteomes" id="UP000031572">
    <property type="component" value="Unassembled WGS sequence"/>
</dbReference>
<sequence>MPLNKESPPTTGAEPETAPHVSTFARVGLVMYSFLIVYASLYPFYNWRDIGLPFWAFLLQPLPHYWTGFDVITNIIGYLPFGMLVVFALHPHLRGLAAALLAMACGALLSGTMEGVQTYLPNRVSSNLDFITNISGTCIGAIAGARLSGIFLEQSRLLRLRQRWFVDDAGRGLIVIGLWPLAQIYPQSYLFGHGQFMPLLSEWLSHLLETPVDLVTLLRRDMEFSVQEYWLSETIITACGLAGALLTASCLLRKQAPRTVLLLLLLAATLAAKALASGLFFAPENAFAWLTPGAKGGLLVGAMMASGLIFAPPTMQRRLAVVSLLASFIAVNLVPTNPYFVATLQAWIQGKFLNFNGAAHFLSLFWQFFALWFLLHPAHRLKQK</sequence>
<keyword evidence="4" id="KW-1185">Reference proteome</keyword>
<evidence type="ECO:0000313" key="4">
    <source>
        <dbReference type="Proteomes" id="UP000031572"/>
    </source>
</evidence>
<name>A0A0C1YQX0_9BURK</name>
<proteinExistence type="predicted"/>
<feature type="transmembrane region" description="Helical" evidence="1">
    <location>
        <begin position="287"/>
        <end position="311"/>
    </location>
</feature>
<evidence type="ECO:0000313" key="3">
    <source>
        <dbReference type="EMBL" id="KIF82997.1"/>
    </source>
</evidence>
<dbReference type="Pfam" id="PF04892">
    <property type="entry name" value="VanZ"/>
    <property type="match status" value="1"/>
</dbReference>
<evidence type="ECO:0000259" key="2">
    <source>
        <dbReference type="Pfam" id="PF04892"/>
    </source>
</evidence>
<dbReference type="STRING" id="709839.TSA66_22680"/>
<dbReference type="RefSeq" id="WP_040041628.1">
    <property type="nucleotide sequence ID" value="NZ_JWJG01000028.1"/>
</dbReference>
<gene>
    <name evidence="3" type="ORF">TSA66_22680</name>
</gene>
<dbReference type="AlphaFoldDB" id="A0A0C1YQX0"/>
<comment type="caution">
    <text evidence="3">The sequence shown here is derived from an EMBL/GenBank/DDBJ whole genome shotgun (WGS) entry which is preliminary data.</text>
</comment>
<feature type="transmembrane region" description="Helical" evidence="1">
    <location>
        <begin position="24"/>
        <end position="45"/>
    </location>
</feature>
<feature type="transmembrane region" description="Helical" evidence="1">
    <location>
        <begin position="318"/>
        <end position="335"/>
    </location>
</feature>
<feature type="transmembrane region" description="Helical" evidence="1">
    <location>
        <begin position="65"/>
        <end position="89"/>
    </location>
</feature>
<feature type="transmembrane region" description="Helical" evidence="1">
    <location>
        <begin position="133"/>
        <end position="152"/>
    </location>
</feature>
<keyword evidence="1" id="KW-1133">Transmembrane helix</keyword>
<keyword evidence="1" id="KW-0472">Membrane</keyword>
<feature type="transmembrane region" description="Helical" evidence="1">
    <location>
        <begin position="259"/>
        <end position="281"/>
    </location>
</feature>
<evidence type="ECO:0000256" key="1">
    <source>
        <dbReference type="SAM" id="Phobius"/>
    </source>
</evidence>
<keyword evidence="1" id="KW-0812">Transmembrane</keyword>
<reference evidence="3 4" key="1">
    <citation type="submission" date="2014-12" db="EMBL/GenBank/DDBJ databases">
        <title>Denitrispirillum autotrophicum gen. nov., sp. nov., Denitrifying, Facultatively Autotrophic Bacteria Isolated from Rice Paddy Soil.</title>
        <authorList>
            <person name="Ishii S."/>
            <person name="Ashida N."/>
            <person name="Ohno H."/>
            <person name="Otsuka S."/>
            <person name="Yokota A."/>
            <person name="Senoo K."/>
        </authorList>
    </citation>
    <scope>NUCLEOTIDE SEQUENCE [LARGE SCALE GENOMIC DNA]</scope>
    <source>
        <strain evidence="3 4">TSA66</strain>
    </source>
</reference>
<feature type="transmembrane region" description="Helical" evidence="1">
    <location>
        <begin position="229"/>
        <end position="252"/>
    </location>
</feature>
<dbReference type="InterPro" id="IPR006976">
    <property type="entry name" value="VanZ-like"/>
</dbReference>